<dbReference type="PANTHER" id="PTHR47526:SF3">
    <property type="entry name" value="PHD-TYPE DOMAIN-CONTAINING PROTEIN"/>
    <property type="match status" value="1"/>
</dbReference>
<dbReference type="InterPro" id="IPR011604">
    <property type="entry name" value="PDDEXK-like_dom_sf"/>
</dbReference>
<protein>
    <submittedName>
        <fullName evidence="1">Uncharacterized protein</fullName>
    </submittedName>
</protein>
<sequence length="403" mass="46198">AIGSENFPDTTEENVEKYLADRAPKALLKGSCLEESGHVTDITILVIMSGTVLSVVKSFCKNAQIMHHTSFRLAGVCKQVGHFCTIFLQKLERETTKHAHENLRPGGDLQLWLRNVWIWIYAIEERQPMILDQDELKHLAALTNGRCGILLNSGYPKSQSEPDINELAGGETVQAFDEPLPISDQAAMIHAQWPNSSVENKYRKGVITATKLQVIRKYDDDLHVKNLESAKNLMVDILHYKTTAQTKAMRWSFANELVERERYRKVMSAAHSKFNLEETGLVVSFDTPYICCQSRCIGKMQLLWEVQYNMSHREKTIREFAATNGTCLEVNGEEIKLSRKYSYYYQTQMLLGVTKKLFDLFLVTSVEHYQERIKLNEELWKSCLPKSRAFLPNHLLAKSIKTY</sequence>
<evidence type="ECO:0000313" key="1">
    <source>
        <dbReference type="EMBL" id="RMX49442.1"/>
    </source>
</evidence>
<dbReference type="EMBL" id="RCHS01002141">
    <property type="protein sequence ID" value="RMX49442.1"/>
    <property type="molecule type" value="Genomic_DNA"/>
</dbReference>
<feature type="non-terminal residue" evidence="1">
    <location>
        <position position="1"/>
    </location>
</feature>
<dbReference type="InterPro" id="IPR011335">
    <property type="entry name" value="Restrct_endonuc-II-like"/>
</dbReference>
<comment type="caution">
    <text evidence="1">The sequence shown here is derived from an EMBL/GenBank/DDBJ whole genome shotgun (WGS) entry which is preliminary data.</text>
</comment>
<dbReference type="AlphaFoldDB" id="A0A3M6U6X7"/>
<proteinExistence type="predicted"/>
<dbReference type="SUPFAM" id="SSF52980">
    <property type="entry name" value="Restriction endonuclease-like"/>
    <property type="match status" value="1"/>
</dbReference>
<dbReference type="Proteomes" id="UP000275408">
    <property type="component" value="Unassembled WGS sequence"/>
</dbReference>
<dbReference type="PANTHER" id="PTHR47526">
    <property type="entry name" value="ATP-DEPENDENT DNA HELICASE"/>
    <property type="match status" value="1"/>
</dbReference>
<name>A0A3M6U6X7_POCDA</name>
<accession>A0A3M6U6X7</accession>
<reference evidence="1 2" key="1">
    <citation type="journal article" date="2018" name="Sci. Rep.">
        <title>Comparative analysis of the Pocillopora damicornis genome highlights role of immune system in coral evolution.</title>
        <authorList>
            <person name="Cunning R."/>
            <person name="Bay R.A."/>
            <person name="Gillette P."/>
            <person name="Baker A.C."/>
            <person name="Traylor-Knowles N."/>
        </authorList>
    </citation>
    <scope>NUCLEOTIDE SEQUENCE [LARGE SCALE GENOMIC DNA]</scope>
    <source>
        <strain evidence="1">RSMAS</strain>
        <tissue evidence="1">Whole animal</tissue>
    </source>
</reference>
<keyword evidence="2" id="KW-1185">Reference proteome</keyword>
<gene>
    <name evidence="1" type="ORF">pdam_00013348</name>
</gene>
<dbReference type="GO" id="GO:0006281">
    <property type="term" value="P:DNA repair"/>
    <property type="evidence" value="ECO:0007669"/>
    <property type="project" value="UniProtKB-ARBA"/>
</dbReference>
<evidence type="ECO:0000313" key="2">
    <source>
        <dbReference type="Proteomes" id="UP000275408"/>
    </source>
</evidence>
<organism evidence="1 2">
    <name type="scientific">Pocillopora damicornis</name>
    <name type="common">Cauliflower coral</name>
    <name type="synonym">Millepora damicornis</name>
    <dbReference type="NCBI Taxonomy" id="46731"/>
    <lineage>
        <taxon>Eukaryota</taxon>
        <taxon>Metazoa</taxon>
        <taxon>Cnidaria</taxon>
        <taxon>Anthozoa</taxon>
        <taxon>Hexacorallia</taxon>
        <taxon>Scleractinia</taxon>
        <taxon>Astrocoeniina</taxon>
        <taxon>Pocilloporidae</taxon>
        <taxon>Pocillopora</taxon>
    </lineage>
</organism>
<dbReference type="Gene3D" id="3.90.320.10">
    <property type="match status" value="1"/>
</dbReference>